<dbReference type="PANTHER" id="PTHR13903:SF8">
    <property type="entry name" value="PIRIN"/>
    <property type="match status" value="1"/>
</dbReference>
<dbReference type="Proteomes" id="UP000192330">
    <property type="component" value="Unassembled WGS sequence"/>
</dbReference>
<dbReference type="InterPro" id="IPR012093">
    <property type="entry name" value="Pirin"/>
</dbReference>
<name>A0A1W2E7M4_9RHOB</name>
<dbReference type="Pfam" id="PF02678">
    <property type="entry name" value="Pirin"/>
    <property type="match status" value="1"/>
</dbReference>
<evidence type="ECO:0000256" key="2">
    <source>
        <dbReference type="PIRSR" id="PIRSR006232-1"/>
    </source>
</evidence>
<feature type="binding site" evidence="2">
    <location>
        <position position="73"/>
    </location>
    <ligand>
        <name>Fe cation</name>
        <dbReference type="ChEBI" id="CHEBI:24875"/>
    </ligand>
</feature>
<evidence type="ECO:0000256" key="3">
    <source>
        <dbReference type="RuleBase" id="RU003457"/>
    </source>
</evidence>
<feature type="binding site" evidence="2">
    <location>
        <position position="75"/>
    </location>
    <ligand>
        <name>Fe cation</name>
        <dbReference type="ChEBI" id="CHEBI:24875"/>
    </ligand>
</feature>
<feature type="binding site" evidence="2">
    <location>
        <position position="117"/>
    </location>
    <ligand>
        <name>Fe cation</name>
        <dbReference type="ChEBI" id="CHEBI:24875"/>
    </ligand>
</feature>
<dbReference type="CDD" id="cd02247">
    <property type="entry name" value="cupin_pirin_C"/>
    <property type="match status" value="1"/>
</dbReference>
<dbReference type="PANTHER" id="PTHR13903">
    <property type="entry name" value="PIRIN-RELATED"/>
    <property type="match status" value="1"/>
</dbReference>
<dbReference type="Gene3D" id="2.60.120.10">
    <property type="entry name" value="Jelly Rolls"/>
    <property type="match status" value="2"/>
</dbReference>
<protein>
    <recommendedName>
        <fullName evidence="8">Pirin family protein</fullName>
    </recommendedName>
</protein>
<dbReference type="InterPro" id="IPR003829">
    <property type="entry name" value="Pirin_N_dom"/>
</dbReference>
<accession>A0A1W2E7M4</accession>
<evidence type="ECO:0000259" key="5">
    <source>
        <dbReference type="Pfam" id="PF05726"/>
    </source>
</evidence>
<feature type="domain" description="Pirin N-terminal" evidence="4">
    <location>
        <begin position="34"/>
        <end position="139"/>
    </location>
</feature>
<dbReference type="InterPro" id="IPR014710">
    <property type="entry name" value="RmlC-like_jellyroll"/>
</dbReference>
<dbReference type="Pfam" id="PF05726">
    <property type="entry name" value="Pirin_C"/>
    <property type="match status" value="1"/>
</dbReference>
<dbReference type="PIRSF" id="PIRSF006232">
    <property type="entry name" value="Pirin"/>
    <property type="match status" value="1"/>
</dbReference>
<evidence type="ECO:0000259" key="4">
    <source>
        <dbReference type="Pfam" id="PF02678"/>
    </source>
</evidence>
<feature type="domain" description="Pirin C-terminal" evidence="5">
    <location>
        <begin position="192"/>
        <end position="296"/>
    </location>
</feature>
<comment type="cofactor">
    <cofactor evidence="2">
        <name>Fe cation</name>
        <dbReference type="ChEBI" id="CHEBI:24875"/>
    </cofactor>
    <text evidence="2">Binds 1 Fe cation per subunit.</text>
</comment>
<comment type="similarity">
    <text evidence="1 3">Belongs to the pirin family.</text>
</comment>
<dbReference type="AlphaFoldDB" id="A0A1W2E7M4"/>
<organism evidence="6 7">
    <name type="scientific">Primorskyibacter flagellatus</name>
    <dbReference type="NCBI Taxonomy" id="1387277"/>
    <lineage>
        <taxon>Bacteria</taxon>
        <taxon>Pseudomonadati</taxon>
        <taxon>Pseudomonadota</taxon>
        <taxon>Alphaproteobacteria</taxon>
        <taxon>Rhodobacterales</taxon>
        <taxon>Roseobacteraceae</taxon>
        <taxon>Primorskyibacter</taxon>
    </lineage>
</organism>
<keyword evidence="2" id="KW-0479">Metal-binding</keyword>
<dbReference type="CDD" id="cd02909">
    <property type="entry name" value="cupin_pirin_N"/>
    <property type="match status" value="1"/>
</dbReference>
<dbReference type="SUPFAM" id="SSF51182">
    <property type="entry name" value="RmlC-like cupins"/>
    <property type="match status" value="1"/>
</dbReference>
<dbReference type="RefSeq" id="WP_084354477.1">
    <property type="nucleotide sequence ID" value="NZ_FWYD01000024.1"/>
</dbReference>
<reference evidence="6 7" key="1">
    <citation type="submission" date="2017-04" db="EMBL/GenBank/DDBJ databases">
        <authorList>
            <person name="Afonso C.L."/>
            <person name="Miller P.J."/>
            <person name="Scott M.A."/>
            <person name="Spackman E."/>
            <person name="Goraichik I."/>
            <person name="Dimitrov K.M."/>
            <person name="Suarez D.L."/>
            <person name="Swayne D.E."/>
        </authorList>
    </citation>
    <scope>NUCLEOTIDE SEQUENCE [LARGE SCALE GENOMIC DNA]</scope>
    <source>
        <strain evidence="6 7">CGMCC 1.12644</strain>
    </source>
</reference>
<keyword evidence="7" id="KW-1185">Reference proteome</keyword>
<proteinExistence type="inferred from homology"/>
<feature type="binding site" evidence="2">
    <location>
        <position position="119"/>
    </location>
    <ligand>
        <name>Fe cation</name>
        <dbReference type="ChEBI" id="CHEBI:24875"/>
    </ligand>
</feature>
<dbReference type="InterPro" id="IPR011051">
    <property type="entry name" value="RmlC_Cupin_sf"/>
</dbReference>
<evidence type="ECO:0000313" key="7">
    <source>
        <dbReference type="Proteomes" id="UP000192330"/>
    </source>
</evidence>
<dbReference type="STRING" id="1387277.SAMN06295998_12410"/>
<dbReference type="OrthoDB" id="9780903at2"/>
<dbReference type="GO" id="GO:0046872">
    <property type="term" value="F:metal ion binding"/>
    <property type="evidence" value="ECO:0007669"/>
    <property type="project" value="UniProtKB-KW"/>
</dbReference>
<gene>
    <name evidence="6" type="ORF">SAMN06295998_12410</name>
</gene>
<keyword evidence="2" id="KW-0408">Iron</keyword>
<evidence type="ECO:0008006" key="8">
    <source>
        <dbReference type="Google" id="ProtNLM"/>
    </source>
</evidence>
<evidence type="ECO:0000256" key="1">
    <source>
        <dbReference type="ARBA" id="ARBA00008416"/>
    </source>
</evidence>
<sequence>MSWSPCPDPVPGDAKSVDSVETLIVPRAVDLGEMEVRRALPSDKRQMVGPFIFFDQMGPAEFLTDQGIDVRPHPHINLATLTYLFEGQILHRDSLGSDIAIEPGAVNWMKAGKGIVHSERTAPERLTSGQRLFGLQTWMALPENEEESDPAFMHHGKADLPQVEAEGLTARLIAGSAFGATSPLKTASDTLYADVTLAPGAKAPIRPNAEERALYTIRGKIEIAGSTFEPGQLLVLRPGDEITVTGVSDGTGDHARFMLFGGAPMDGPRYIWWNFVSSRPERIEQAKEEWRRGRFETVPGDEEDFIPLPEDDRKVMRAEGGVHYP</sequence>
<dbReference type="InterPro" id="IPR008778">
    <property type="entry name" value="Pirin_C_dom"/>
</dbReference>
<evidence type="ECO:0000313" key="6">
    <source>
        <dbReference type="EMBL" id="SMD05773.1"/>
    </source>
</evidence>
<dbReference type="EMBL" id="FWYD01000024">
    <property type="protein sequence ID" value="SMD05773.1"/>
    <property type="molecule type" value="Genomic_DNA"/>
</dbReference>